<feature type="compositionally biased region" description="Basic and acidic residues" evidence="1">
    <location>
        <begin position="131"/>
        <end position="145"/>
    </location>
</feature>
<organism evidence="2 3">
    <name type="scientific">Piptocephalis cylindrospora</name>
    <dbReference type="NCBI Taxonomy" id="1907219"/>
    <lineage>
        <taxon>Eukaryota</taxon>
        <taxon>Fungi</taxon>
        <taxon>Fungi incertae sedis</taxon>
        <taxon>Zoopagomycota</taxon>
        <taxon>Zoopagomycotina</taxon>
        <taxon>Zoopagomycetes</taxon>
        <taxon>Zoopagales</taxon>
        <taxon>Piptocephalidaceae</taxon>
        <taxon>Piptocephalis</taxon>
    </lineage>
</organism>
<name>A0A4P9Y735_9FUNG</name>
<evidence type="ECO:0000313" key="3">
    <source>
        <dbReference type="Proteomes" id="UP000267251"/>
    </source>
</evidence>
<evidence type="ECO:0000313" key="2">
    <source>
        <dbReference type="EMBL" id="RKP14632.1"/>
    </source>
</evidence>
<keyword evidence="3" id="KW-1185">Reference proteome</keyword>
<gene>
    <name evidence="2" type="ORF">BJ684DRAFT_15058</name>
</gene>
<dbReference type="EMBL" id="KZ987810">
    <property type="protein sequence ID" value="RKP14632.1"/>
    <property type="molecule type" value="Genomic_DNA"/>
</dbReference>
<reference evidence="3" key="1">
    <citation type="journal article" date="2018" name="Nat. Microbiol.">
        <title>Leveraging single-cell genomics to expand the fungal tree of life.</title>
        <authorList>
            <person name="Ahrendt S.R."/>
            <person name="Quandt C.A."/>
            <person name="Ciobanu D."/>
            <person name="Clum A."/>
            <person name="Salamov A."/>
            <person name="Andreopoulos B."/>
            <person name="Cheng J.F."/>
            <person name="Woyke T."/>
            <person name="Pelin A."/>
            <person name="Henrissat B."/>
            <person name="Reynolds N.K."/>
            <person name="Benny G.L."/>
            <person name="Smith M.E."/>
            <person name="James T.Y."/>
            <person name="Grigoriev I.V."/>
        </authorList>
    </citation>
    <scope>NUCLEOTIDE SEQUENCE [LARGE SCALE GENOMIC DNA]</scope>
</reference>
<protein>
    <submittedName>
        <fullName evidence="2">Uncharacterized protein</fullName>
    </submittedName>
</protein>
<accession>A0A4P9Y735</accession>
<proteinExistence type="predicted"/>
<feature type="compositionally biased region" description="Polar residues" evidence="1">
    <location>
        <begin position="88"/>
        <end position="100"/>
    </location>
</feature>
<evidence type="ECO:0000256" key="1">
    <source>
        <dbReference type="SAM" id="MobiDB-lite"/>
    </source>
</evidence>
<feature type="region of interest" description="Disordered" evidence="1">
    <location>
        <begin position="1"/>
        <end position="48"/>
    </location>
</feature>
<feature type="compositionally biased region" description="Basic and acidic residues" evidence="1">
    <location>
        <begin position="111"/>
        <end position="120"/>
    </location>
</feature>
<feature type="compositionally biased region" description="Basic and acidic residues" evidence="1">
    <location>
        <begin position="188"/>
        <end position="205"/>
    </location>
</feature>
<dbReference type="AlphaFoldDB" id="A0A4P9Y735"/>
<feature type="region of interest" description="Disordered" evidence="1">
    <location>
        <begin position="70"/>
        <end position="145"/>
    </location>
</feature>
<feature type="region of interest" description="Disordered" evidence="1">
    <location>
        <begin position="166"/>
        <end position="205"/>
    </location>
</feature>
<feature type="compositionally biased region" description="Basic and acidic residues" evidence="1">
    <location>
        <begin position="75"/>
        <end position="87"/>
    </location>
</feature>
<feature type="compositionally biased region" description="Basic residues" evidence="1">
    <location>
        <begin position="121"/>
        <end position="130"/>
    </location>
</feature>
<sequence length="205" mass="22856">MPEEKQAFTPSVPKGKGAEREVHSASPAPVRKGKSGVYASTSTPSYPHSVAHLGLVGFAKDSAHTLSNYVRERRRSWDGGGRVDDLSSTRQGEIIPSSSPVGPIRPKKRQNRMDEAESRLLNRKGRKIQNRTRDDESGEEAEHNFPRIAFDQDYLRAREAMLTHRRGSHPFTLFGHPMGSGDELEGNGEDKILRNWKGEGAKEEK</sequence>
<dbReference type="Proteomes" id="UP000267251">
    <property type="component" value="Unassembled WGS sequence"/>
</dbReference>